<dbReference type="SUPFAM" id="SSF46785">
    <property type="entry name" value="Winged helix' DNA-binding domain"/>
    <property type="match status" value="1"/>
</dbReference>
<dbReference type="SMART" id="SM00345">
    <property type="entry name" value="HTH_GNTR"/>
    <property type="match status" value="1"/>
</dbReference>
<dbReference type="EMBL" id="JACSPR010000004">
    <property type="protein sequence ID" value="MBD8030057.1"/>
    <property type="molecule type" value="Genomic_DNA"/>
</dbReference>
<dbReference type="InterPro" id="IPR036390">
    <property type="entry name" value="WH_DNA-bd_sf"/>
</dbReference>
<dbReference type="CDD" id="cd07377">
    <property type="entry name" value="WHTH_GntR"/>
    <property type="match status" value="1"/>
</dbReference>
<keyword evidence="6" id="KW-1185">Reference proteome</keyword>
<dbReference type="InterPro" id="IPR000524">
    <property type="entry name" value="Tscrpt_reg_HTH_GntR"/>
</dbReference>
<evidence type="ECO:0000256" key="2">
    <source>
        <dbReference type="ARBA" id="ARBA00023125"/>
    </source>
</evidence>
<accession>A0A8I0HMK0</accession>
<evidence type="ECO:0000256" key="3">
    <source>
        <dbReference type="ARBA" id="ARBA00023163"/>
    </source>
</evidence>
<keyword evidence="2" id="KW-0238">DNA-binding</keyword>
<dbReference type="PANTHER" id="PTHR43537">
    <property type="entry name" value="TRANSCRIPTIONAL REGULATOR, GNTR FAMILY"/>
    <property type="match status" value="1"/>
</dbReference>
<feature type="domain" description="HTH gntR-type" evidence="4">
    <location>
        <begin position="11"/>
        <end position="79"/>
    </location>
</feature>
<evidence type="ECO:0000313" key="5">
    <source>
        <dbReference type="EMBL" id="MBD8030057.1"/>
    </source>
</evidence>
<keyword evidence="1" id="KW-0805">Transcription regulation</keyword>
<protein>
    <submittedName>
        <fullName evidence="5">FadR family transcriptional regulator</fullName>
    </submittedName>
</protein>
<proteinExistence type="predicted"/>
<evidence type="ECO:0000313" key="6">
    <source>
        <dbReference type="Proteomes" id="UP000650224"/>
    </source>
</evidence>
<evidence type="ECO:0000256" key="1">
    <source>
        <dbReference type="ARBA" id="ARBA00023015"/>
    </source>
</evidence>
<organism evidence="5 6">
    <name type="scientific">Corynebacterium gallinarum</name>
    <dbReference type="NCBI Taxonomy" id="2762214"/>
    <lineage>
        <taxon>Bacteria</taxon>
        <taxon>Bacillati</taxon>
        <taxon>Actinomycetota</taxon>
        <taxon>Actinomycetes</taxon>
        <taxon>Mycobacteriales</taxon>
        <taxon>Corynebacteriaceae</taxon>
        <taxon>Corynebacterium</taxon>
    </lineage>
</organism>
<gene>
    <name evidence="5" type="ORF">H9627_06950</name>
</gene>
<dbReference type="Proteomes" id="UP000650224">
    <property type="component" value="Unassembled WGS sequence"/>
</dbReference>
<dbReference type="RefSeq" id="WP_191733285.1">
    <property type="nucleotide sequence ID" value="NZ_JACSPR010000004.1"/>
</dbReference>
<dbReference type="Pfam" id="PF00392">
    <property type="entry name" value="GntR"/>
    <property type="match status" value="1"/>
</dbReference>
<name>A0A8I0HMK0_9CORY</name>
<comment type="caution">
    <text evidence="5">The sequence shown here is derived from an EMBL/GenBank/DDBJ whole genome shotgun (WGS) entry which is preliminary data.</text>
</comment>
<sequence length="240" mass="27044">MTIARRPSRSRSTTQEAVAGIKRYIREQGLRRGDMLPSETVLCAVIGCSRSAIREAIRSLVTLDIVEVRHGYGTFVSDMSLEPLINGMVFRTILNTDTSLKNLLHVVETREILDLALGTELLRTFDGQLRNDLLGFVDRMREHSEKGESFAAEDRSFHLTLASKVGNPLIRELNDAFWRIQAESQPLLSLPMPADIHQTIDAHQEIVEALNAADPDRYHDAVKNHYAPFRRLLAQKLGTD</sequence>
<dbReference type="Gene3D" id="1.20.120.530">
    <property type="entry name" value="GntR ligand-binding domain-like"/>
    <property type="match status" value="1"/>
</dbReference>
<dbReference type="Pfam" id="PF07729">
    <property type="entry name" value="FCD"/>
    <property type="match status" value="1"/>
</dbReference>
<dbReference type="SUPFAM" id="SSF48008">
    <property type="entry name" value="GntR ligand-binding domain-like"/>
    <property type="match status" value="1"/>
</dbReference>
<dbReference type="GO" id="GO:0003700">
    <property type="term" value="F:DNA-binding transcription factor activity"/>
    <property type="evidence" value="ECO:0007669"/>
    <property type="project" value="InterPro"/>
</dbReference>
<evidence type="ECO:0000259" key="4">
    <source>
        <dbReference type="PROSITE" id="PS50949"/>
    </source>
</evidence>
<dbReference type="GO" id="GO:0003677">
    <property type="term" value="F:DNA binding"/>
    <property type="evidence" value="ECO:0007669"/>
    <property type="project" value="UniProtKB-KW"/>
</dbReference>
<dbReference type="AlphaFoldDB" id="A0A8I0HMK0"/>
<dbReference type="InterPro" id="IPR008920">
    <property type="entry name" value="TF_FadR/GntR_C"/>
</dbReference>
<dbReference type="Gene3D" id="1.10.10.10">
    <property type="entry name" value="Winged helix-like DNA-binding domain superfamily/Winged helix DNA-binding domain"/>
    <property type="match status" value="1"/>
</dbReference>
<keyword evidence="3" id="KW-0804">Transcription</keyword>
<reference evidence="5 6" key="1">
    <citation type="submission" date="2020-08" db="EMBL/GenBank/DDBJ databases">
        <title>A Genomic Blueprint of the Chicken Gut Microbiome.</title>
        <authorList>
            <person name="Gilroy R."/>
            <person name="Ravi A."/>
            <person name="Getino M."/>
            <person name="Pursley I."/>
            <person name="Horton D.L."/>
            <person name="Alikhan N.-F."/>
            <person name="Baker D."/>
            <person name="Gharbi K."/>
            <person name="Hall N."/>
            <person name="Watson M."/>
            <person name="Adriaenssens E.M."/>
            <person name="Foster-Nyarko E."/>
            <person name="Jarju S."/>
            <person name="Secka A."/>
            <person name="Antonio M."/>
            <person name="Oren A."/>
            <person name="Chaudhuri R."/>
            <person name="La Ragione R.M."/>
            <person name="Hildebrand F."/>
            <person name="Pallen M.J."/>
        </authorList>
    </citation>
    <scope>NUCLEOTIDE SEQUENCE [LARGE SCALE GENOMIC DNA]</scope>
    <source>
        <strain evidence="5 6">Sa1YVA5</strain>
    </source>
</reference>
<dbReference type="InterPro" id="IPR011711">
    <property type="entry name" value="GntR_C"/>
</dbReference>
<dbReference type="InterPro" id="IPR036388">
    <property type="entry name" value="WH-like_DNA-bd_sf"/>
</dbReference>
<dbReference type="SMART" id="SM00895">
    <property type="entry name" value="FCD"/>
    <property type="match status" value="1"/>
</dbReference>
<dbReference type="PANTHER" id="PTHR43537:SF5">
    <property type="entry name" value="UXU OPERON TRANSCRIPTIONAL REGULATOR"/>
    <property type="match status" value="1"/>
</dbReference>
<dbReference type="PROSITE" id="PS50949">
    <property type="entry name" value="HTH_GNTR"/>
    <property type="match status" value="1"/>
</dbReference>